<feature type="transmembrane region" description="Helical" evidence="7">
    <location>
        <begin position="101"/>
        <end position="123"/>
    </location>
</feature>
<evidence type="ECO:0000259" key="8">
    <source>
        <dbReference type="PROSITE" id="PS50928"/>
    </source>
</evidence>
<feature type="transmembrane region" description="Helical" evidence="7">
    <location>
        <begin position="182"/>
        <end position="201"/>
    </location>
</feature>
<keyword evidence="4 7" id="KW-0812">Transmembrane</keyword>
<reference evidence="10" key="1">
    <citation type="journal article" date="2019" name="Int. J. Syst. Evol. Microbiol.">
        <title>The Global Catalogue of Microorganisms (GCM) 10K type strain sequencing project: providing services to taxonomists for standard genome sequencing and annotation.</title>
        <authorList>
            <consortium name="The Broad Institute Genomics Platform"/>
            <consortium name="The Broad Institute Genome Sequencing Center for Infectious Disease"/>
            <person name="Wu L."/>
            <person name="Ma J."/>
        </authorList>
    </citation>
    <scope>NUCLEOTIDE SEQUENCE [LARGE SCALE GENOMIC DNA]</scope>
    <source>
        <strain evidence="10">CCM 7043</strain>
    </source>
</reference>
<comment type="caution">
    <text evidence="9">The sequence shown here is derived from an EMBL/GenBank/DDBJ whole genome shotgun (WGS) entry which is preliminary data.</text>
</comment>
<proteinExistence type="inferred from homology"/>
<keyword evidence="10" id="KW-1185">Reference proteome</keyword>
<comment type="subcellular location">
    <subcellularLocation>
        <location evidence="1 7">Cell membrane</location>
        <topology evidence="1 7">Multi-pass membrane protein</topology>
    </subcellularLocation>
</comment>
<keyword evidence="2 7" id="KW-0813">Transport</keyword>
<dbReference type="InterPro" id="IPR000515">
    <property type="entry name" value="MetI-like"/>
</dbReference>
<dbReference type="PROSITE" id="PS50928">
    <property type="entry name" value="ABC_TM1"/>
    <property type="match status" value="1"/>
</dbReference>
<keyword evidence="6 7" id="KW-0472">Membrane</keyword>
<evidence type="ECO:0000256" key="1">
    <source>
        <dbReference type="ARBA" id="ARBA00004651"/>
    </source>
</evidence>
<feature type="domain" description="ABC transmembrane type-1" evidence="8">
    <location>
        <begin position="95"/>
        <end position="301"/>
    </location>
</feature>
<comment type="similarity">
    <text evidence="7">Belongs to the binding-protein-dependent transport system permease family.</text>
</comment>
<gene>
    <name evidence="9" type="ORF">ACFSJD_01095</name>
</gene>
<name>A0ABW4EKB0_9PSEU</name>
<dbReference type="EMBL" id="JBHUCO010000001">
    <property type="protein sequence ID" value="MFD1516061.1"/>
    <property type="molecule type" value="Genomic_DNA"/>
</dbReference>
<feature type="transmembrane region" description="Helical" evidence="7">
    <location>
        <begin position="287"/>
        <end position="308"/>
    </location>
</feature>
<accession>A0ABW4EKB0</accession>
<dbReference type="Pfam" id="PF19300">
    <property type="entry name" value="BPD_transp_1_N"/>
    <property type="match status" value="1"/>
</dbReference>
<feature type="transmembrane region" description="Helical" evidence="7">
    <location>
        <begin position="240"/>
        <end position="267"/>
    </location>
</feature>
<dbReference type="RefSeq" id="WP_344724807.1">
    <property type="nucleotide sequence ID" value="NZ_BAAAUS010000027.1"/>
</dbReference>
<dbReference type="PANTHER" id="PTHR43163:SF6">
    <property type="entry name" value="DIPEPTIDE TRANSPORT SYSTEM PERMEASE PROTEIN DPPB-RELATED"/>
    <property type="match status" value="1"/>
</dbReference>
<evidence type="ECO:0000256" key="4">
    <source>
        <dbReference type="ARBA" id="ARBA00022692"/>
    </source>
</evidence>
<evidence type="ECO:0000313" key="10">
    <source>
        <dbReference type="Proteomes" id="UP001597114"/>
    </source>
</evidence>
<dbReference type="Proteomes" id="UP001597114">
    <property type="component" value="Unassembled WGS sequence"/>
</dbReference>
<dbReference type="InterPro" id="IPR035906">
    <property type="entry name" value="MetI-like_sf"/>
</dbReference>
<dbReference type="InterPro" id="IPR045621">
    <property type="entry name" value="BPD_transp_1_N"/>
</dbReference>
<dbReference type="PANTHER" id="PTHR43163">
    <property type="entry name" value="DIPEPTIDE TRANSPORT SYSTEM PERMEASE PROTEIN DPPB-RELATED"/>
    <property type="match status" value="1"/>
</dbReference>
<organism evidence="9 10">
    <name type="scientific">Pseudonocardia yunnanensis</name>
    <dbReference type="NCBI Taxonomy" id="58107"/>
    <lineage>
        <taxon>Bacteria</taxon>
        <taxon>Bacillati</taxon>
        <taxon>Actinomycetota</taxon>
        <taxon>Actinomycetes</taxon>
        <taxon>Pseudonocardiales</taxon>
        <taxon>Pseudonocardiaceae</taxon>
        <taxon>Pseudonocardia</taxon>
    </lineage>
</organism>
<evidence type="ECO:0000256" key="3">
    <source>
        <dbReference type="ARBA" id="ARBA00022475"/>
    </source>
</evidence>
<dbReference type="CDD" id="cd06261">
    <property type="entry name" value="TM_PBP2"/>
    <property type="match status" value="1"/>
</dbReference>
<protein>
    <submittedName>
        <fullName evidence="9">ABC transporter permease</fullName>
    </submittedName>
</protein>
<evidence type="ECO:0000256" key="7">
    <source>
        <dbReference type="RuleBase" id="RU363032"/>
    </source>
</evidence>
<feature type="transmembrane region" description="Helical" evidence="7">
    <location>
        <begin position="144"/>
        <end position="162"/>
    </location>
</feature>
<keyword evidence="3" id="KW-1003">Cell membrane</keyword>
<keyword evidence="5 7" id="KW-1133">Transmembrane helix</keyword>
<dbReference type="SUPFAM" id="SSF161098">
    <property type="entry name" value="MetI-like"/>
    <property type="match status" value="1"/>
</dbReference>
<evidence type="ECO:0000256" key="6">
    <source>
        <dbReference type="ARBA" id="ARBA00023136"/>
    </source>
</evidence>
<evidence type="ECO:0000256" key="5">
    <source>
        <dbReference type="ARBA" id="ARBA00022989"/>
    </source>
</evidence>
<sequence length="316" mass="32814">MTVFLVRRTALFVASLLAASVLIFLLLRLLSGDIAQVIAGMQATPAQVAQLRHELGTDRPLPVQYAAWIGGVLAGDFGTSALSGVSVSAELGAKLAVTGPLVAAAMLLSLLVAVPLGVLAAVAHRRGLGVVISVGSQLGIALPTLWVGLVLAIVFAVWLRWLPAQGFPVAGWEQPGRALRSLILPAVTLALAEGAVLLRFVRSATLGVLHQDFLRTARATGLTKAGALLRHGLRNAALPVVSILGLQVAALLVGAVVVEAVFALPGVGQMLLADVGNRDLVKVQGEVLLLTAAVLTIGFLVDLAHRLIDPRLRVPR</sequence>
<dbReference type="Pfam" id="PF00528">
    <property type="entry name" value="BPD_transp_1"/>
    <property type="match status" value="1"/>
</dbReference>
<evidence type="ECO:0000313" key="9">
    <source>
        <dbReference type="EMBL" id="MFD1516061.1"/>
    </source>
</evidence>
<evidence type="ECO:0000256" key="2">
    <source>
        <dbReference type="ARBA" id="ARBA00022448"/>
    </source>
</evidence>
<dbReference type="Gene3D" id="1.10.3720.10">
    <property type="entry name" value="MetI-like"/>
    <property type="match status" value="1"/>
</dbReference>